<keyword evidence="14" id="KW-1185">Reference proteome</keyword>
<evidence type="ECO:0000256" key="9">
    <source>
        <dbReference type="ARBA" id="ARBA00023065"/>
    </source>
</evidence>
<keyword evidence="8 12" id="KW-1133">Transmembrane helix</keyword>
<name>A0A8S1HK66_9PELO</name>
<dbReference type="PANTHER" id="PTHR11893:SF27">
    <property type="entry name" value="INNEXIN-17"/>
    <property type="match status" value="1"/>
</dbReference>
<protein>
    <recommendedName>
        <fullName evidence="12">Innexin</fullName>
    </recommendedName>
</protein>
<evidence type="ECO:0000256" key="11">
    <source>
        <dbReference type="ARBA" id="ARBA00023303"/>
    </source>
</evidence>
<dbReference type="GO" id="GO:0034220">
    <property type="term" value="P:monoatomic ion transmembrane transport"/>
    <property type="evidence" value="ECO:0007669"/>
    <property type="project" value="UniProtKB-KW"/>
</dbReference>
<feature type="transmembrane region" description="Helical" evidence="12">
    <location>
        <begin position="98"/>
        <end position="120"/>
    </location>
</feature>
<evidence type="ECO:0000256" key="6">
    <source>
        <dbReference type="ARBA" id="ARBA00022868"/>
    </source>
</evidence>
<sequence length="373" mass="43403">MLVDLGVAKWDIKLTYDVDAVDRLKYVYTVALLNLMALFVFSKQYVGESVQCWAPQHFSGFWEQYVEQYCLIENTFFVSMDDQNMPSTQQRENSELRYYQWVPFLLVALSALLFLPRIVWKAMQSLIGLKISDVTVHMRKCAKASLDDVDHEKLDVQRKKLTKQRRSNKDIEWGNRLTLCLLTTKLLSLLAVVFTLFFLDYFMDIGPAYGLQVVVDVLSGREWKQSGKFPKSEDLSASEIPNFPIQTTFCDFEVRELGQVNRWSLQCVLMVNMFNEKIFVLLWWWYLGLFVVSVYDLLDFLQRCTASRQTRLVRSVLYCCEGPDDINDDVVASFTRSVLKTDGVNLLQLIINNSTIFQAADFLKPFWESYAHT</sequence>
<evidence type="ECO:0000256" key="4">
    <source>
        <dbReference type="ARBA" id="ARBA00022475"/>
    </source>
</evidence>
<evidence type="ECO:0000256" key="8">
    <source>
        <dbReference type="ARBA" id="ARBA00022989"/>
    </source>
</evidence>
<keyword evidence="4" id="KW-1003">Cell membrane</keyword>
<keyword evidence="9 12" id="KW-0406">Ion transport</keyword>
<comment type="caution">
    <text evidence="13">The sequence shown here is derived from an EMBL/GenBank/DDBJ whole genome shotgun (WGS) entry which is preliminary data.</text>
</comment>
<feature type="transmembrane region" description="Helical" evidence="12">
    <location>
        <begin position="173"/>
        <end position="199"/>
    </location>
</feature>
<comment type="function">
    <text evidence="12">Structural component of the gap junctions.</text>
</comment>
<evidence type="ECO:0000313" key="13">
    <source>
        <dbReference type="EMBL" id="CAD6194741.1"/>
    </source>
</evidence>
<evidence type="ECO:0000313" key="14">
    <source>
        <dbReference type="Proteomes" id="UP000835052"/>
    </source>
</evidence>
<comment type="subcellular location">
    <subcellularLocation>
        <location evidence="1">Cell junction</location>
        <location evidence="1">Gap junction</location>
    </subcellularLocation>
    <subcellularLocation>
        <location evidence="2 12">Cell membrane</location>
        <topology evidence="2 12">Multi-pass membrane protein</topology>
    </subcellularLocation>
</comment>
<keyword evidence="5 12" id="KW-0812">Transmembrane</keyword>
<dbReference type="PANTHER" id="PTHR11893">
    <property type="entry name" value="INNEXIN"/>
    <property type="match status" value="1"/>
</dbReference>
<dbReference type="EMBL" id="CAJGYM010000047">
    <property type="protein sequence ID" value="CAD6194741.1"/>
    <property type="molecule type" value="Genomic_DNA"/>
</dbReference>
<dbReference type="Pfam" id="PF00876">
    <property type="entry name" value="Innexin"/>
    <property type="match status" value="1"/>
</dbReference>
<accession>A0A8S1HK66</accession>
<reference evidence="13" key="1">
    <citation type="submission" date="2020-10" db="EMBL/GenBank/DDBJ databases">
        <authorList>
            <person name="Kikuchi T."/>
        </authorList>
    </citation>
    <scope>NUCLEOTIDE SEQUENCE</scope>
    <source>
        <strain evidence="13">NKZ352</strain>
    </source>
</reference>
<keyword evidence="10 12" id="KW-0472">Membrane</keyword>
<keyword evidence="6" id="KW-0303">Gap junction</keyword>
<organism evidence="13 14">
    <name type="scientific">Caenorhabditis auriculariae</name>
    <dbReference type="NCBI Taxonomy" id="2777116"/>
    <lineage>
        <taxon>Eukaryota</taxon>
        <taxon>Metazoa</taxon>
        <taxon>Ecdysozoa</taxon>
        <taxon>Nematoda</taxon>
        <taxon>Chromadorea</taxon>
        <taxon>Rhabditida</taxon>
        <taxon>Rhabditina</taxon>
        <taxon>Rhabditomorpha</taxon>
        <taxon>Rhabditoidea</taxon>
        <taxon>Rhabditidae</taxon>
        <taxon>Peloderinae</taxon>
        <taxon>Caenorhabditis</taxon>
    </lineage>
</organism>
<feature type="transmembrane region" description="Helical" evidence="12">
    <location>
        <begin position="26"/>
        <end position="46"/>
    </location>
</feature>
<feature type="transmembrane region" description="Helical" evidence="12">
    <location>
        <begin position="278"/>
        <end position="298"/>
    </location>
</feature>
<dbReference type="GO" id="GO:0005921">
    <property type="term" value="C:gap junction"/>
    <property type="evidence" value="ECO:0007669"/>
    <property type="project" value="UniProtKB-SubCell"/>
</dbReference>
<dbReference type="Proteomes" id="UP000835052">
    <property type="component" value="Unassembled WGS sequence"/>
</dbReference>
<dbReference type="AlphaFoldDB" id="A0A8S1HK66"/>
<comment type="similarity">
    <text evidence="12">Belongs to the pannexin family.</text>
</comment>
<keyword evidence="7" id="KW-0965">Cell junction</keyword>
<evidence type="ECO:0000256" key="12">
    <source>
        <dbReference type="RuleBase" id="RU010713"/>
    </source>
</evidence>
<proteinExistence type="inferred from homology"/>
<evidence type="ECO:0000256" key="1">
    <source>
        <dbReference type="ARBA" id="ARBA00004610"/>
    </source>
</evidence>
<evidence type="ECO:0000256" key="5">
    <source>
        <dbReference type="ARBA" id="ARBA00022692"/>
    </source>
</evidence>
<dbReference type="OrthoDB" id="5867527at2759"/>
<dbReference type="InterPro" id="IPR000990">
    <property type="entry name" value="Innexin"/>
</dbReference>
<dbReference type="GO" id="GO:0005243">
    <property type="term" value="F:gap junction channel activity"/>
    <property type="evidence" value="ECO:0007669"/>
    <property type="project" value="TreeGrafter"/>
</dbReference>
<evidence type="ECO:0000256" key="2">
    <source>
        <dbReference type="ARBA" id="ARBA00004651"/>
    </source>
</evidence>
<keyword evidence="11 12" id="KW-0407">Ion channel</keyword>
<dbReference type="PRINTS" id="PR01262">
    <property type="entry name" value="INNEXIN"/>
</dbReference>
<dbReference type="GO" id="GO:0005886">
    <property type="term" value="C:plasma membrane"/>
    <property type="evidence" value="ECO:0007669"/>
    <property type="project" value="UniProtKB-SubCell"/>
</dbReference>
<gene>
    <name evidence="12" type="primary">inx</name>
    <name evidence="13" type="ORF">CAUJ_LOCUS10660</name>
</gene>
<evidence type="ECO:0000256" key="7">
    <source>
        <dbReference type="ARBA" id="ARBA00022949"/>
    </source>
</evidence>
<dbReference type="PROSITE" id="PS51013">
    <property type="entry name" value="PANNEXIN"/>
    <property type="match status" value="1"/>
</dbReference>
<keyword evidence="3 12" id="KW-0813">Transport</keyword>
<evidence type="ECO:0000256" key="10">
    <source>
        <dbReference type="ARBA" id="ARBA00023136"/>
    </source>
</evidence>
<evidence type="ECO:0000256" key="3">
    <source>
        <dbReference type="ARBA" id="ARBA00022448"/>
    </source>
</evidence>